<evidence type="ECO:0000313" key="10">
    <source>
        <dbReference type="Proteomes" id="UP001174909"/>
    </source>
</evidence>
<dbReference type="InterPro" id="IPR000719">
    <property type="entry name" value="Prot_kinase_dom"/>
</dbReference>
<dbReference type="PROSITE" id="PS50011">
    <property type="entry name" value="PROTEIN_KINASE_DOM"/>
    <property type="match status" value="1"/>
</dbReference>
<evidence type="ECO:0000313" key="9">
    <source>
        <dbReference type="EMBL" id="CAI8045364.1"/>
    </source>
</evidence>
<accession>A0AA35TCP8</accession>
<evidence type="ECO:0000256" key="4">
    <source>
        <dbReference type="ARBA" id="ARBA00022723"/>
    </source>
</evidence>
<comment type="cofactor">
    <cofactor evidence="1">
        <name>Mg(2+)</name>
        <dbReference type="ChEBI" id="CHEBI:18420"/>
    </cofactor>
</comment>
<keyword evidence="4" id="KW-0479">Metal-binding</keyword>
<dbReference type="PANTHER" id="PTHR45832:SF8">
    <property type="entry name" value="PROTEIN KINASE DOMAIN-CONTAINING PROTEIN"/>
    <property type="match status" value="1"/>
</dbReference>
<reference evidence="9" key="1">
    <citation type="submission" date="2023-03" db="EMBL/GenBank/DDBJ databases">
        <authorList>
            <person name="Steffen K."/>
            <person name="Cardenas P."/>
        </authorList>
    </citation>
    <scope>NUCLEOTIDE SEQUENCE</scope>
</reference>
<gene>
    <name evidence="9" type="ORF">GBAR_LOCUS25093</name>
</gene>
<dbReference type="GO" id="GO:0046872">
    <property type="term" value="F:metal ion binding"/>
    <property type="evidence" value="ECO:0007669"/>
    <property type="project" value="UniProtKB-KW"/>
</dbReference>
<dbReference type="SUPFAM" id="SSF56112">
    <property type="entry name" value="Protein kinase-like (PK-like)"/>
    <property type="match status" value="1"/>
</dbReference>
<evidence type="ECO:0000259" key="8">
    <source>
        <dbReference type="PROSITE" id="PS50011"/>
    </source>
</evidence>
<dbReference type="Gene3D" id="3.30.200.20">
    <property type="entry name" value="Phosphorylase Kinase, domain 1"/>
    <property type="match status" value="1"/>
</dbReference>
<dbReference type="PANTHER" id="PTHR45832">
    <property type="entry name" value="SERINE/THREONINE-PROTEIN KINASE SAMKA-RELATED-RELATED"/>
    <property type="match status" value="1"/>
</dbReference>
<evidence type="ECO:0000256" key="1">
    <source>
        <dbReference type="ARBA" id="ARBA00001946"/>
    </source>
</evidence>
<feature type="domain" description="Protein kinase" evidence="8">
    <location>
        <begin position="1"/>
        <end position="260"/>
    </location>
</feature>
<keyword evidence="6" id="KW-0067">ATP-binding</keyword>
<proteinExistence type="predicted"/>
<protein>
    <recommendedName>
        <fullName evidence="2">non-specific serine/threonine protein kinase</fullName>
        <ecNumber evidence="2">2.7.11.1</ecNumber>
    </recommendedName>
</protein>
<dbReference type="EMBL" id="CASHTH010003465">
    <property type="protein sequence ID" value="CAI8045364.1"/>
    <property type="molecule type" value="Genomic_DNA"/>
</dbReference>
<dbReference type="InterPro" id="IPR051931">
    <property type="entry name" value="PAK3-like"/>
</dbReference>
<dbReference type="GO" id="GO:0004674">
    <property type="term" value="F:protein serine/threonine kinase activity"/>
    <property type="evidence" value="ECO:0007669"/>
    <property type="project" value="UniProtKB-EC"/>
</dbReference>
<evidence type="ECO:0000256" key="6">
    <source>
        <dbReference type="ARBA" id="ARBA00022840"/>
    </source>
</evidence>
<dbReference type="Proteomes" id="UP001174909">
    <property type="component" value="Unassembled WGS sequence"/>
</dbReference>
<dbReference type="AlphaFoldDB" id="A0AA35TCP8"/>
<organism evidence="9 10">
    <name type="scientific">Geodia barretti</name>
    <name type="common">Barrett's horny sponge</name>
    <dbReference type="NCBI Taxonomy" id="519541"/>
    <lineage>
        <taxon>Eukaryota</taxon>
        <taxon>Metazoa</taxon>
        <taxon>Porifera</taxon>
        <taxon>Demospongiae</taxon>
        <taxon>Heteroscleromorpha</taxon>
        <taxon>Tetractinellida</taxon>
        <taxon>Astrophorina</taxon>
        <taxon>Geodiidae</taxon>
        <taxon>Geodia</taxon>
    </lineage>
</organism>
<dbReference type="GO" id="GO:0005524">
    <property type="term" value="F:ATP binding"/>
    <property type="evidence" value="ECO:0007669"/>
    <property type="project" value="UniProtKB-KW"/>
</dbReference>
<keyword evidence="5" id="KW-0547">Nucleotide-binding</keyword>
<dbReference type="InterPro" id="IPR011009">
    <property type="entry name" value="Kinase-like_dom_sf"/>
</dbReference>
<keyword evidence="7" id="KW-0460">Magnesium</keyword>
<keyword evidence="10" id="KW-1185">Reference proteome</keyword>
<name>A0AA35TCP8_GEOBA</name>
<dbReference type="FunFam" id="1.10.510.10:FF:000768">
    <property type="entry name" value="Non-specific serine/threonine protein kinase"/>
    <property type="match status" value="1"/>
</dbReference>
<dbReference type="Pfam" id="PF00069">
    <property type="entry name" value="Pkinase"/>
    <property type="match status" value="1"/>
</dbReference>
<keyword evidence="3" id="KW-0808">Transferase</keyword>
<dbReference type="EC" id="2.7.11.1" evidence="2"/>
<evidence type="ECO:0000256" key="3">
    <source>
        <dbReference type="ARBA" id="ARBA00022679"/>
    </source>
</evidence>
<comment type="caution">
    <text evidence="9">The sequence shown here is derived from an EMBL/GenBank/DDBJ whole genome shotgun (WGS) entry which is preliminary data.</text>
</comment>
<evidence type="ECO:0000256" key="5">
    <source>
        <dbReference type="ARBA" id="ARBA00022741"/>
    </source>
</evidence>
<dbReference type="Gene3D" id="1.10.510.10">
    <property type="entry name" value="Transferase(Phosphotransferase) domain 1"/>
    <property type="match status" value="1"/>
</dbReference>
<evidence type="ECO:0000256" key="2">
    <source>
        <dbReference type="ARBA" id="ARBA00012513"/>
    </source>
</evidence>
<sequence>MRRQQFHQHRRPAMTSEQFRTTLELLVNRTDPRKDYCELAKIGEGSTGVVYLAKEIATGKKSCGEEDEHSEAATQGTTLQRGLLQAVIFAQPCLLRIANLSEPQIAAVLRSCLKALDYLHSKGVIHRDIKSDSILLSRDGKVKLSDFGFCARVSSDHPRRKSLVGTPYWMAPEVIKRQSYGAEVDIWSLGIMVIEMVDGEPPLFHCRPTEAMQFIRDHSNPSLRHPEKASPLLLDFLSKALVRDGEQRSTARKLLRHPFLKQAASPSSLAQLLRTVPLF</sequence>
<evidence type="ECO:0000256" key="7">
    <source>
        <dbReference type="ARBA" id="ARBA00022842"/>
    </source>
</evidence>
<keyword evidence="9" id="KW-0418">Kinase</keyword>